<keyword evidence="6" id="KW-1185">Reference proteome</keyword>
<evidence type="ECO:0000256" key="3">
    <source>
        <dbReference type="ARBA" id="ARBA00022729"/>
    </source>
</evidence>
<evidence type="ECO:0000256" key="4">
    <source>
        <dbReference type="ARBA" id="ARBA00022764"/>
    </source>
</evidence>
<evidence type="ECO:0000256" key="2">
    <source>
        <dbReference type="ARBA" id="ARBA00022448"/>
    </source>
</evidence>
<evidence type="ECO:0000313" key="5">
    <source>
        <dbReference type="EMBL" id="SMY11475.1"/>
    </source>
</evidence>
<dbReference type="PANTHER" id="PTHR30222">
    <property type="entry name" value="SPERMIDINE/PUTRESCINE-BINDING PERIPLASMIC PROTEIN"/>
    <property type="match status" value="1"/>
</dbReference>
<dbReference type="InterPro" id="IPR006059">
    <property type="entry name" value="SBP"/>
</dbReference>
<dbReference type="RefSeq" id="WP_101588374.1">
    <property type="nucleotide sequence ID" value="NZ_FXZM01000004.1"/>
</dbReference>
<dbReference type="PANTHER" id="PTHR30222:SF17">
    <property type="entry name" value="SPERMIDINE_PUTRESCINE-BINDING PERIPLASMIC PROTEIN"/>
    <property type="match status" value="1"/>
</dbReference>
<evidence type="ECO:0000256" key="1">
    <source>
        <dbReference type="ARBA" id="ARBA00004418"/>
    </source>
</evidence>
<dbReference type="InterPro" id="IPR006311">
    <property type="entry name" value="TAT_signal"/>
</dbReference>
<dbReference type="Proteomes" id="UP000234462">
    <property type="component" value="Unassembled WGS sequence"/>
</dbReference>
<dbReference type="CDD" id="cd13590">
    <property type="entry name" value="PBP2_PotD_PotF_like"/>
    <property type="match status" value="1"/>
</dbReference>
<sequence>MSERMRVLAPRPALAQYASYGGGLGGRFSRRGMLAGAGALGMGLLAGCQSSGSVASSPAADGRIESKLNVYSWGDYDDPDVLDAWSAAHDVKLQVDAYGSNEELIAKLAAARGTSGYDIVVPTGLRVPDMAEHGLIQKLDMSLIPNLDTIDPNFRGQDYDPNDEYSVCKAWGTTGFVYDTSAVPRELTSWQDFIDVAQDEANGTTMLLEDPWEVVAIALAALGHDLNTIDEGELDEAADIVVEQLAPTARAYLGNANTAMAQGGFVLMQAFNGDARQGIMEADDPDRWKFVFPTPSANIWTDNWCLATGAPNPDAAHSFINHVIAPDNAFAQVDYIGYHTGSSVLAEPGIEDDFDFADIVFPTQEVLDRLVPSEFNSGQARRVEIFTDAQARSGT</sequence>
<keyword evidence="4" id="KW-0574">Periplasm</keyword>
<gene>
    <name evidence="5" type="ORF">BJEO58_01060</name>
</gene>
<dbReference type="Pfam" id="PF13416">
    <property type="entry name" value="SBP_bac_8"/>
    <property type="match status" value="1"/>
</dbReference>
<accession>A0A2H1L419</accession>
<dbReference type="InterPro" id="IPR001188">
    <property type="entry name" value="Sperm_putr-bd"/>
</dbReference>
<evidence type="ECO:0000313" key="6">
    <source>
        <dbReference type="Proteomes" id="UP000234462"/>
    </source>
</evidence>
<proteinExistence type="predicted"/>
<dbReference type="SUPFAM" id="SSF53850">
    <property type="entry name" value="Periplasmic binding protein-like II"/>
    <property type="match status" value="1"/>
</dbReference>
<keyword evidence="2" id="KW-0813">Transport</keyword>
<keyword evidence="3" id="KW-0732">Signal</keyword>
<reference evidence="6" key="1">
    <citation type="submission" date="2017-03" db="EMBL/GenBank/DDBJ databases">
        <authorList>
            <person name="Monnet C."/>
        </authorList>
    </citation>
    <scope>NUCLEOTIDE SEQUENCE [LARGE SCALE GENOMIC DNA]</scope>
    <source>
        <strain evidence="6">SJ5-8</strain>
    </source>
</reference>
<dbReference type="GO" id="GO:0042597">
    <property type="term" value="C:periplasmic space"/>
    <property type="evidence" value="ECO:0007669"/>
    <property type="project" value="UniProtKB-SubCell"/>
</dbReference>
<protein>
    <submittedName>
        <fullName evidence="5">Spermidine/putrescine transport system substrate-binding protein</fullName>
    </submittedName>
</protein>
<organism evidence="5 6">
    <name type="scientific">Brevibacterium jeotgali</name>
    <dbReference type="NCBI Taxonomy" id="1262550"/>
    <lineage>
        <taxon>Bacteria</taxon>
        <taxon>Bacillati</taxon>
        <taxon>Actinomycetota</taxon>
        <taxon>Actinomycetes</taxon>
        <taxon>Micrococcales</taxon>
        <taxon>Brevibacteriaceae</taxon>
        <taxon>Brevibacterium</taxon>
    </lineage>
</organism>
<dbReference type="PRINTS" id="PR00909">
    <property type="entry name" value="SPERMDNBNDNG"/>
</dbReference>
<dbReference type="PROSITE" id="PS51318">
    <property type="entry name" value="TAT"/>
    <property type="match status" value="1"/>
</dbReference>
<comment type="subcellular location">
    <subcellularLocation>
        <location evidence="1">Periplasm</location>
    </subcellularLocation>
</comment>
<dbReference type="Gene3D" id="3.40.190.10">
    <property type="entry name" value="Periplasmic binding protein-like II"/>
    <property type="match status" value="2"/>
</dbReference>
<dbReference type="GO" id="GO:0019808">
    <property type="term" value="F:polyamine binding"/>
    <property type="evidence" value="ECO:0007669"/>
    <property type="project" value="InterPro"/>
</dbReference>
<dbReference type="OrthoDB" id="9769319at2"/>
<dbReference type="GO" id="GO:0015846">
    <property type="term" value="P:polyamine transport"/>
    <property type="evidence" value="ECO:0007669"/>
    <property type="project" value="InterPro"/>
</dbReference>
<dbReference type="AlphaFoldDB" id="A0A2H1L419"/>
<name>A0A2H1L419_9MICO</name>
<dbReference type="EMBL" id="FXZM01000004">
    <property type="protein sequence ID" value="SMY11475.1"/>
    <property type="molecule type" value="Genomic_DNA"/>
</dbReference>